<dbReference type="EMBL" id="CP095072">
    <property type="protein sequence ID" value="UOQ47208.1"/>
    <property type="molecule type" value="Genomic_DNA"/>
</dbReference>
<protein>
    <submittedName>
        <fullName evidence="3">Helix-turn-helix domain-containing protein</fullName>
    </submittedName>
</protein>
<accession>A0ABY4ETJ8</accession>
<name>A0ABY4ETJ8_9BACI</name>
<keyword evidence="1" id="KW-0238">DNA-binding</keyword>
<keyword evidence="4" id="KW-1185">Reference proteome</keyword>
<reference evidence="3 4" key="1">
    <citation type="submission" date="2022-04" db="EMBL/GenBank/DDBJ databases">
        <title>Gracilibacillus sp. isolated from saltern.</title>
        <authorList>
            <person name="Won M."/>
            <person name="Lee C.-M."/>
            <person name="Woen H.-Y."/>
            <person name="Kwon S.-W."/>
        </authorList>
    </citation>
    <scope>NUCLEOTIDE SEQUENCE [LARGE SCALE GENOMIC DNA]</scope>
    <source>
        <strain evidence="3 4">SSWR10-1</strain>
    </source>
</reference>
<organism evidence="3 4">
    <name type="scientific">Gracilibacillus caseinilyticus</name>
    <dbReference type="NCBI Taxonomy" id="2932256"/>
    <lineage>
        <taxon>Bacteria</taxon>
        <taxon>Bacillati</taxon>
        <taxon>Bacillota</taxon>
        <taxon>Bacilli</taxon>
        <taxon>Bacillales</taxon>
        <taxon>Bacillaceae</taxon>
        <taxon>Gracilibacillus</taxon>
    </lineage>
</organism>
<feature type="domain" description="HTH cro/C1-type" evidence="2">
    <location>
        <begin position="10"/>
        <end position="64"/>
    </location>
</feature>
<dbReference type="PANTHER" id="PTHR46558:SF11">
    <property type="entry name" value="HTH-TYPE TRANSCRIPTIONAL REGULATOR XRE"/>
    <property type="match status" value="1"/>
</dbReference>
<dbReference type="PROSITE" id="PS50943">
    <property type="entry name" value="HTH_CROC1"/>
    <property type="match status" value="1"/>
</dbReference>
<dbReference type="RefSeq" id="WP_244716138.1">
    <property type="nucleotide sequence ID" value="NZ_CP095072.1"/>
</dbReference>
<dbReference type="InterPro" id="IPR010982">
    <property type="entry name" value="Lambda_DNA-bd_dom_sf"/>
</dbReference>
<dbReference type="SMART" id="SM00530">
    <property type="entry name" value="HTH_XRE"/>
    <property type="match status" value="1"/>
</dbReference>
<dbReference type="PANTHER" id="PTHR46558">
    <property type="entry name" value="TRACRIPTIONAL REGULATORY PROTEIN-RELATED-RELATED"/>
    <property type="match status" value="1"/>
</dbReference>
<dbReference type="CDD" id="cd00093">
    <property type="entry name" value="HTH_XRE"/>
    <property type="match status" value="1"/>
</dbReference>
<dbReference type="Pfam" id="PF01381">
    <property type="entry name" value="HTH_3"/>
    <property type="match status" value="1"/>
</dbReference>
<dbReference type="Proteomes" id="UP000831782">
    <property type="component" value="Chromosome"/>
</dbReference>
<evidence type="ECO:0000313" key="4">
    <source>
        <dbReference type="Proteomes" id="UP000831782"/>
    </source>
</evidence>
<gene>
    <name evidence="3" type="ORF">MUN88_14145</name>
</gene>
<evidence type="ECO:0000259" key="2">
    <source>
        <dbReference type="PROSITE" id="PS50943"/>
    </source>
</evidence>
<evidence type="ECO:0000256" key="1">
    <source>
        <dbReference type="ARBA" id="ARBA00023125"/>
    </source>
</evidence>
<dbReference type="InterPro" id="IPR001387">
    <property type="entry name" value="Cro/C1-type_HTH"/>
</dbReference>
<dbReference type="SUPFAM" id="SSF47413">
    <property type="entry name" value="lambda repressor-like DNA-binding domains"/>
    <property type="match status" value="1"/>
</dbReference>
<proteinExistence type="predicted"/>
<evidence type="ECO:0000313" key="3">
    <source>
        <dbReference type="EMBL" id="UOQ47208.1"/>
    </source>
</evidence>
<dbReference type="Gene3D" id="1.10.260.40">
    <property type="entry name" value="lambda repressor-like DNA-binding domains"/>
    <property type="match status" value="1"/>
</dbReference>
<sequence>MDEKILGKRIRKLRQDKKLTMKQLGEKFSLAESTISGYENGNRKPDMDLVIKLADFFEVSVDYLYGREEKQLDHDNLFFFDMEGLTEEEINDIKRHIDYVKWKAKQERGE</sequence>